<keyword evidence="3" id="KW-1185">Reference proteome</keyword>
<keyword evidence="1" id="KW-1133">Transmembrane helix</keyword>
<proteinExistence type="predicted"/>
<feature type="transmembrane region" description="Helical" evidence="1">
    <location>
        <begin position="158"/>
        <end position="179"/>
    </location>
</feature>
<evidence type="ECO:0000256" key="1">
    <source>
        <dbReference type="SAM" id="Phobius"/>
    </source>
</evidence>
<organism evidence="2 3">
    <name type="scientific">Vibrio pomeroyi</name>
    <dbReference type="NCBI Taxonomy" id="198832"/>
    <lineage>
        <taxon>Bacteria</taxon>
        <taxon>Pseudomonadati</taxon>
        <taxon>Pseudomonadota</taxon>
        <taxon>Gammaproteobacteria</taxon>
        <taxon>Vibrionales</taxon>
        <taxon>Vibrionaceae</taxon>
        <taxon>Vibrio</taxon>
    </lineage>
</organism>
<dbReference type="RefSeq" id="WP_269336783.1">
    <property type="nucleotide sequence ID" value="NZ_JBFSSG010000001.1"/>
</dbReference>
<dbReference type="Pfam" id="PF14348">
    <property type="entry name" value="DtrJ-like"/>
    <property type="match status" value="1"/>
</dbReference>
<feature type="transmembrane region" description="Helical" evidence="1">
    <location>
        <begin position="185"/>
        <end position="205"/>
    </location>
</feature>
<feature type="transmembrane region" description="Helical" evidence="1">
    <location>
        <begin position="116"/>
        <end position="137"/>
    </location>
</feature>
<protein>
    <submittedName>
        <fullName evidence="2">DUF4400 domain-containing protein</fullName>
    </submittedName>
</protein>
<dbReference type="EMBL" id="JBFSSG010000001">
    <property type="protein sequence ID" value="MEZ8719642.1"/>
    <property type="molecule type" value="Genomic_DNA"/>
</dbReference>
<keyword evidence="1" id="KW-0812">Transmembrane</keyword>
<evidence type="ECO:0000313" key="3">
    <source>
        <dbReference type="Proteomes" id="UP001570071"/>
    </source>
</evidence>
<feature type="transmembrane region" description="Helical" evidence="1">
    <location>
        <begin position="12"/>
        <end position="33"/>
    </location>
</feature>
<evidence type="ECO:0000313" key="2">
    <source>
        <dbReference type="EMBL" id="MEZ8719642.1"/>
    </source>
</evidence>
<dbReference type="InterPro" id="IPR022266">
    <property type="entry name" value="DtrJ-like"/>
</dbReference>
<reference evidence="2 3" key="1">
    <citation type="journal article" date="2024" name="ISME J.">
        <title>Tailless and filamentous prophages are predominant in marine Vibrio.</title>
        <authorList>
            <person name="Steensen K."/>
            <person name="Seneca J."/>
            <person name="Bartlau N."/>
            <person name="Yu X.A."/>
            <person name="Hussain F.A."/>
            <person name="Polz M.F."/>
        </authorList>
    </citation>
    <scope>NUCLEOTIDE SEQUENCE [LARGE SCALE GENOMIC DNA]</scope>
    <source>
        <strain evidence="2 3">10N.239.312.F12</strain>
    </source>
</reference>
<comment type="caution">
    <text evidence="2">The sequence shown here is derived from an EMBL/GenBank/DDBJ whole genome shotgun (WGS) entry which is preliminary data.</text>
</comment>
<gene>
    <name evidence="2" type="ORF">AB6D66_01090</name>
</gene>
<name>A0ABV4MR76_9VIBR</name>
<dbReference type="Proteomes" id="UP001570071">
    <property type="component" value="Unassembled WGS sequence"/>
</dbReference>
<keyword evidence="1" id="KW-0472">Membrane</keyword>
<accession>A0ABV4MR76</accession>
<sequence>MFNDTDTTKQKGFFARMIGAMAMISFAYILIFMTPGTYRQTLQDEIDAFKDMVGPSDSMAVLETASSMYQSAFLDTGVIQSMEESVAQSGVGGEQFWITPMVRIVENMKLMFYQTVYRMAVFMHWLALGFPLIFAMASDGYYKRKMKQYEFGVASANLFRIWVKAGMFAFFIIDVYFIFPAAGVFGVLLPPIMFVILGMALRYALSNVSKVF</sequence>